<evidence type="ECO:0000256" key="3">
    <source>
        <dbReference type="ARBA" id="ARBA00023004"/>
    </source>
</evidence>
<dbReference type="PANTHER" id="PTHR13096:SF9">
    <property type="entry name" value="BIFUNCTIONAL LYSINE-SPECIFIC DEMETHYLASE AND HISTIDYL-HYDROXYLASE"/>
    <property type="match status" value="1"/>
</dbReference>
<evidence type="ECO:0000256" key="2">
    <source>
        <dbReference type="ARBA" id="ARBA00022723"/>
    </source>
</evidence>
<comment type="cofactor">
    <cofactor evidence="1">
        <name>Fe(2+)</name>
        <dbReference type="ChEBI" id="CHEBI:29033"/>
    </cofactor>
</comment>
<evidence type="ECO:0000259" key="4">
    <source>
        <dbReference type="PROSITE" id="PS51184"/>
    </source>
</evidence>
<dbReference type="Pfam" id="PF08007">
    <property type="entry name" value="JmjC_2"/>
    <property type="match status" value="1"/>
</dbReference>
<evidence type="ECO:0000256" key="1">
    <source>
        <dbReference type="ARBA" id="ARBA00001954"/>
    </source>
</evidence>
<dbReference type="PANTHER" id="PTHR13096">
    <property type="entry name" value="MINA53 MYC INDUCED NUCLEAR ANTIGEN"/>
    <property type="match status" value="1"/>
</dbReference>
<protein>
    <submittedName>
        <fullName evidence="5">Cupin superfamily protein</fullName>
    </submittedName>
</protein>
<dbReference type="Gene3D" id="2.60.120.650">
    <property type="entry name" value="Cupin"/>
    <property type="match status" value="1"/>
</dbReference>
<dbReference type="InterPro" id="IPR039994">
    <property type="entry name" value="NO66-like"/>
</dbReference>
<gene>
    <name evidence="5" type="ORF">SAMN05443575_3433</name>
</gene>
<keyword evidence="3" id="KW-0408">Iron</keyword>
<dbReference type="GO" id="GO:0046872">
    <property type="term" value="F:metal ion binding"/>
    <property type="evidence" value="ECO:0007669"/>
    <property type="project" value="UniProtKB-KW"/>
</dbReference>
<evidence type="ECO:0000313" key="6">
    <source>
        <dbReference type="Proteomes" id="UP000186132"/>
    </source>
</evidence>
<sequence length="415" mass="43585">MAHAIEATGGAGGAALTRCVSCTADVFAREYWGRAPLLSRAAELRGSFTDLLDTAAVDELVSERGLRTPFLRMAKEGAVLNAGTFTRGGGAGATVTDLAADDKVLAQLGDGATLVLQALHRSWPPLVEFGSRLADELGHPVQVNAYVTPPQNQGFAAHYDVHDVFVLQVSGRKKWTIHAPVVDSPLDNQPWDKRKDAVAARTADEPVIDTVIEPGDALYLPRGTIHSAAALGETSIHLTVGVHPLTRYHLVKHLLAAVQEDPALRTSLPVGVDLADPDVLADELSATLAALHRALDAQPVAAAAEHVGTNLMQRTRPEALAPLAQLTAAASLTAATPVRRRAGLRIRVRRDADGATALVLLDRTVTVPAAAADAVKTVLTGAAFTPAELPGLDDDGRLALVRRLLRDGVLVPAGS</sequence>
<proteinExistence type="predicted"/>
<dbReference type="EMBL" id="FQVU01000005">
    <property type="protein sequence ID" value="SHH20881.1"/>
    <property type="molecule type" value="Genomic_DNA"/>
</dbReference>
<dbReference type="GO" id="GO:0032453">
    <property type="term" value="F:histone H3K4 demethylase activity"/>
    <property type="evidence" value="ECO:0007669"/>
    <property type="project" value="TreeGrafter"/>
</dbReference>
<reference evidence="5 6" key="1">
    <citation type="submission" date="2016-11" db="EMBL/GenBank/DDBJ databases">
        <authorList>
            <person name="Jaros S."/>
            <person name="Januszkiewicz K."/>
            <person name="Wedrychowicz H."/>
        </authorList>
    </citation>
    <scope>NUCLEOTIDE SEQUENCE [LARGE SCALE GENOMIC DNA]</scope>
    <source>
        <strain evidence="5 6">DSM 45627</strain>
    </source>
</reference>
<dbReference type="STRING" id="1206085.SAMN05443575_3433"/>
<dbReference type="SUPFAM" id="SSF51197">
    <property type="entry name" value="Clavaminate synthase-like"/>
    <property type="match status" value="1"/>
</dbReference>
<feature type="domain" description="JmjC" evidence="4">
    <location>
        <begin position="112"/>
        <end position="259"/>
    </location>
</feature>
<evidence type="ECO:0000313" key="5">
    <source>
        <dbReference type="EMBL" id="SHH20881.1"/>
    </source>
</evidence>
<dbReference type="InterPro" id="IPR003347">
    <property type="entry name" value="JmjC_dom"/>
</dbReference>
<dbReference type="SMART" id="SM00558">
    <property type="entry name" value="JmjC"/>
    <property type="match status" value="1"/>
</dbReference>
<keyword evidence="6" id="KW-1185">Reference proteome</keyword>
<organism evidence="5 6">
    <name type="scientific">Jatrophihabitans endophyticus</name>
    <dbReference type="NCBI Taxonomy" id="1206085"/>
    <lineage>
        <taxon>Bacteria</taxon>
        <taxon>Bacillati</taxon>
        <taxon>Actinomycetota</taxon>
        <taxon>Actinomycetes</taxon>
        <taxon>Jatrophihabitantales</taxon>
        <taxon>Jatrophihabitantaceae</taxon>
        <taxon>Jatrophihabitans</taxon>
    </lineage>
</organism>
<dbReference type="AlphaFoldDB" id="A0A1M5R3V0"/>
<dbReference type="PROSITE" id="PS51184">
    <property type="entry name" value="JMJC"/>
    <property type="match status" value="1"/>
</dbReference>
<dbReference type="GO" id="GO:0051864">
    <property type="term" value="F:histone H3K36 demethylase activity"/>
    <property type="evidence" value="ECO:0007669"/>
    <property type="project" value="TreeGrafter"/>
</dbReference>
<keyword evidence="2" id="KW-0479">Metal-binding</keyword>
<name>A0A1M5R3V0_9ACTN</name>
<accession>A0A1M5R3V0</accession>
<dbReference type="Proteomes" id="UP000186132">
    <property type="component" value="Unassembled WGS sequence"/>
</dbReference>